<organism evidence="2 3">
    <name type="scientific">Neptunicoccus cionae</name>
    <dbReference type="NCBI Taxonomy" id="2035344"/>
    <lineage>
        <taxon>Bacteria</taxon>
        <taxon>Pseudomonadati</taxon>
        <taxon>Pseudomonadota</taxon>
        <taxon>Alphaproteobacteria</taxon>
        <taxon>Rhodobacterales</taxon>
        <taxon>Paracoccaceae</taxon>
        <taxon>Neptunicoccus</taxon>
    </lineage>
</organism>
<comment type="caution">
    <text evidence="2">The sequence shown here is derived from an EMBL/GenBank/DDBJ whole genome shotgun (WGS) entry which is preliminary data.</text>
</comment>
<accession>A0A916VTT5</accession>
<reference evidence="2" key="1">
    <citation type="journal article" date="2014" name="Int. J. Syst. Evol. Microbiol.">
        <title>Complete genome sequence of Corynebacterium casei LMG S-19264T (=DSM 44701T), isolated from a smear-ripened cheese.</title>
        <authorList>
            <consortium name="US DOE Joint Genome Institute (JGI-PGF)"/>
            <person name="Walter F."/>
            <person name="Albersmeier A."/>
            <person name="Kalinowski J."/>
            <person name="Ruckert C."/>
        </authorList>
    </citation>
    <scope>NUCLEOTIDE SEQUENCE</scope>
    <source>
        <strain evidence="2">CGMCC 1.15880</strain>
    </source>
</reference>
<dbReference type="GO" id="GO:0003677">
    <property type="term" value="F:DNA binding"/>
    <property type="evidence" value="ECO:0007669"/>
    <property type="project" value="UniProtKB-KW"/>
</dbReference>
<evidence type="ECO:0000313" key="2">
    <source>
        <dbReference type="EMBL" id="GGA33581.1"/>
    </source>
</evidence>
<dbReference type="InterPro" id="IPR021068">
    <property type="entry name" value="HTH_DNA-bd"/>
</dbReference>
<dbReference type="AlphaFoldDB" id="A0A916VTT5"/>
<dbReference type="Pfam" id="PF11972">
    <property type="entry name" value="HTH_13"/>
    <property type="match status" value="1"/>
</dbReference>
<feature type="domain" description="HTH DNA binding" evidence="1">
    <location>
        <begin position="311"/>
        <end position="364"/>
    </location>
</feature>
<dbReference type="Proteomes" id="UP000628017">
    <property type="component" value="Unassembled WGS sequence"/>
</dbReference>
<keyword evidence="2" id="KW-0238">DNA-binding</keyword>
<reference evidence="2" key="2">
    <citation type="submission" date="2020-09" db="EMBL/GenBank/DDBJ databases">
        <authorList>
            <person name="Sun Q."/>
            <person name="Zhou Y."/>
        </authorList>
    </citation>
    <scope>NUCLEOTIDE SEQUENCE</scope>
    <source>
        <strain evidence="2">CGMCC 1.15880</strain>
    </source>
</reference>
<evidence type="ECO:0000313" key="3">
    <source>
        <dbReference type="Proteomes" id="UP000628017"/>
    </source>
</evidence>
<dbReference type="EMBL" id="BMKA01000011">
    <property type="protein sequence ID" value="GGA33581.1"/>
    <property type="molecule type" value="Genomic_DNA"/>
</dbReference>
<gene>
    <name evidence="2" type="ORF">GCM10011498_38520</name>
</gene>
<proteinExistence type="predicted"/>
<name>A0A916VTT5_9RHOB</name>
<evidence type="ECO:0000259" key="1">
    <source>
        <dbReference type="Pfam" id="PF11972"/>
    </source>
</evidence>
<protein>
    <submittedName>
        <fullName evidence="2">DNA-binding protein</fullName>
    </submittedName>
</protein>
<keyword evidence="3" id="KW-1185">Reference proteome</keyword>
<sequence>MQRHPYILEAGSEESERGIYDPEPIQDDDLWFMPASFSGEADDLAPPLPRADHSRLIDVDAWREAEASLAVSLAKVAAKLGALDERLRRAPEGWRHRLALIEASGVSWLGTERISAERLSLWRAVRLSGVQEDNQALARADWACRRLTAGPMPDVTSAESVMDFLGRQEPAEVDHILHPSGEPISDQLAAWCEEMNRAGDLHPISRAAFGQYLWGPTGLLAHVPGAEMEAAVLSARIATDGLTGGAVFLPLAGGGLSGLRRVGNPAERLRRFLKGAEAAILATLRHLDQLEAWQGRASHALKGRSGRTPKRMVEVLSEWPLVSAPMAEEITGASRAALQRNLNDMAQMGLIREITGQGRYRVWCALV</sequence>